<dbReference type="Proteomes" id="UP000282323">
    <property type="component" value="Unassembled WGS sequence"/>
</dbReference>
<sequence length="432" mass="47436">MGTFALAGCVNNESRYWDSPPSFDDDGLESVTDRTVPDRPTVIPVAIADDRRRAIGGRVDELLEPIPEPLTVDTLPNGAIREEITSEREAARSCVGQMEDTTTTLDTATVAADAREHAGRAAGVWAAVSTAHSLEDVTLSESEVSSEMSQLADDLPGDAASPLEGSVVYGPIESWLDTARRSTLVGRSSIGNRANPVREGSAVGDVERIRAEIEVGEHLRDRYVEHLERPRAIEGDLETALEEFAPHVRDRFLEFHGEEDVERPWMAPSLDDVLGSDRPRDHPGVRLFSTEMYDLFDEIRFEPIAWPEMTVDHPAHRLRTTHWALAGLETLERIGERVDDGDELFPGDADELRRNRNAAIDAVDDLLGSGAPLERWSARRLVDRFGDPDELVASGVDADPREIADANGSYVWIATMADTATEASSLVESLLP</sequence>
<proteinExistence type="predicted"/>
<comment type="caution">
    <text evidence="1">The sequence shown here is derived from an EMBL/GenBank/DDBJ whole genome shotgun (WGS) entry which is preliminary data.</text>
</comment>
<keyword evidence="2" id="KW-1185">Reference proteome</keyword>
<dbReference type="AlphaFoldDB" id="A0A3N6PES2"/>
<accession>A0A3N6PES2</accession>
<dbReference type="EMBL" id="REGA01000004">
    <property type="protein sequence ID" value="RQG95875.1"/>
    <property type="molecule type" value="Genomic_DNA"/>
</dbReference>
<reference evidence="1 2" key="1">
    <citation type="submission" date="2018-10" db="EMBL/GenBank/DDBJ databases">
        <title>Natrarchaeobius chitinivorans gen. nov., sp. nov., and Natrarchaeobius haloalkaliphilus sp. nov., alkaliphilic, chitin-utilizing haloarchaea from hypersaline alkaline lakes.</title>
        <authorList>
            <person name="Sorokin D.Y."/>
            <person name="Elcheninov A.G."/>
            <person name="Kostrikina N.A."/>
            <person name="Bale N.J."/>
            <person name="Sinninghe Damste J.S."/>
            <person name="Khijniak T.V."/>
            <person name="Kublanov I.V."/>
            <person name="Toshchakov S.V."/>
        </authorList>
    </citation>
    <scope>NUCLEOTIDE SEQUENCE [LARGE SCALE GENOMIC DNA]</scope>
    <source>
        <strain evidence="1 2">AArcht4T</strain>
    </source>
</reference>
<protein>
    <submittedName>
        <fullName evidence="1">Uncharacterized protein</fullName>
    </submittedName>
</protein>
<name>A0A3N6PES2_NATCH</name>
<evidence type="ECO:0000313" key="2">
    <source>
        <dbReference type="Proteomes" id="UP000282323"/>
    </source>
</evidence>
<evidence type="ECO:0000313" key="1">
    <source>
        <dbReference type="EMBL" id="RQG95875.1"/>
    </source>
</evidence>
<gene>
    <name evidence="1" type="ORF">EA473_06715</name>
</gene>
<organism evidence="1 2">
    <name type="scientific">Natrarchaeobius chitinivorans</name>
    <dbReference type="NCBI Taxonomy" id="1679083"/>
    <lineage>
        <taxon>Archaea</taxon>
        <taxon>Methanobacteriati</taxon>
        <taxon>Methanobacteriota</taxon>
        <taxon>Stenosarchaea group</taxon>
        <taxon>Halobacteria</taxon>
        <taxon>Halobacteriales</taxon>
        <taxon>Natrialbaceae</taxon>
        <taxon>Natrarchaeobius</taxon>
    </lineage>
</organism>